<name>A0AA41QRK2_9HYPH</name>
<dbReference type="InterPro" id="IPR007037">
    <property type="entry name" value="SIP_rossman_dom"/>
</dbReference>
<dbReference type="AlphaFoldDB" id="A0AA41QRK2"/>
<dbReference type="Pfam" id="PF04954">
    <property type="entry name" value="SIP"/>
    <property type="match status" value="1"/>
</dbReference>
<evidence type="ECO:0000256" key="1">
    <source>
        <dbReference type="ARBA" id="ARBA00035644"/>
    </source>
</evidence>
<accession>A0AA41QRK2</accession>
<comment type="similarity">
    <text evidence="1">Belongs to the SIP oxidoreductase family.</text>
</comment>
<dbReference type="InterPro" id="IPR039374">
    <property type="entry name" value="SIP_fam"/>
</dbReference>
<dbReference type="InterPro" id="IPR013113">
    <property type="entry name" value="SIP_FAD-bd"/>
</dbReference>
<dbReference type="GO" id="GO:0016491">
    <property type="term" value="F:oxidoreductase activity"/>
    <property type="evidence" value="ECO:0007669"/>
    <property type="project" value="InterPro"/>
</dbReference>
<dbReference type="PANTHER" id="PTHR30157:SF0">
    <property type="entry name" value="NADPH-DEPENDENT FERRIC-CHELATE REDUCTASE"/>
    <property type="match status" value="1"/>
</dbReference>
<evidence type="ECO:0000259" key="2">
    <source>
        <dbReference type="PROSITE" id="PS51384"/>
    </source>
</evidence>
<dbReference type="Proteomes" id="UP001156140">
    <property type="component" value="Unassembled WGS sequence"/>
</dbReference>
<evidence type="ECO:0000313" key="4">
    <source>
        <dbReference type="Proteomes" id="UP001156140"/>
    </source>
</evidence>
<dbReference type="CDD" id="cd06193">
    <property type="entry name" value="siderophore_interacting"/>
    <property type="match status" value="1"/>
</dbReference>
<dbReference type="InterPro" id="IPR017938">
    <property type="entry name" value="Riboflavin_synthase-like_b-brl"/>
</dbReference>
<dbReference type="PROSITE" id="PS51384">
    <property type="entry name" value="FAD_FR"/>
    <property type="match status" value="1"/>
</dbReference>
<comment type="caution">
    <text evidence="3">The sequence shown here is derived from an EMBL/GenBank/DDBJ whole genome shotgun (WGS) entry which is preliminary data.</text>
</comment>
<dbReference type="InterPro" id="IPR017927">
    <property type="entry name" value="FAD-bd_FR_type"/>
</dbReference>
<dbReference type="InterPro" id="IPR039261">
    <property type="entry name" value="FNR_nucleotide-bd"/>
</dbReference>
<keyword evidence="4" id="KW-1185">Reference proteome</keyword>
<feature type="domain" description="FAD-binding FR-type" evidence="2">
    <location>
        <begin position="29"/>
        <end position="150"/>
    </location>
</feature>
<dbReference type="SUPFAM" id="SSF63380">
    <property type="entry name" value="Riboflavin synthase domain-like"/>
    <property type="match status" value="1"/>
</dbReference>
<evidence type="ECO:0000313" key="3">
    <source>
        <dbReference type="EMBL" id="MCI0129062.1"/>
    </source>
</evidence>
<dbReference type="EMBL" id="JALAZD010000003">
    <property type="protein sequence ID" value="MCI0129062.1"/>
    <property type="molecule type" value="Genomic_DNA"/>
</dbReference>
<dbReference type="RefSeq" id="WP_281737033.1">
    <property type="nucleotide sequence ID" value="NZ_JAKETQ010000003.1"/>
</dbReference>
<dbReference type="Gene3D" id="2.40.30.10">
    <property type="entry name" value="Translation factors"/>
    <property type="match status" value="1"/>
</dbReference>
<reference evidence="3" key="1">
    <citation type="submission" date="2022-03" db="EMBL/GenBank/DDBJ databases">
        <title>The complete genome sequence of a Methyloterrigena soli.</title>
        <authorList>
            <person name="Zi Z."/>
        </authorList>
    </citation>
    <scope>NUCLEOTIDE SEQUENCE</scope>
    <source>
        <strain evidence="3">M48</strain>
    </source>
</reference>
<dbReference type="Pfam" id="PF08021">
    <property type="entry name" value="FAD_binding_9"/>
    <property type="match status" value="1"/>
</dbReference>
<organism evidence="3 4">
    <name type="scientific">Paradevosia shaoguanensis</name>
    <dbReference type="NCBI Taxonomy" id="1335043"/>
    <lineage>
        <taxon>Bacteria</taxon>
        <taxon>Pseudomonadati</taxon>
        <taxon>Pseudomonadota</taxon>
        <taxon>Alphaproteobacteria</taxon>
        <taxon>Hyphomicrobiales</taxon>
        <taxon>Devosiaceae</taxon>
        <taxon>Paradevosia</taxon>
    </lineage>
</organism>
<dbReference type="PANTHER" id="PTHR30157">
    <property type="entry name" value="FERRIC REDUCTASE, NADPH-DEPENDENT"/>
    <property type="match status" value="1"/>
</dbReference>
<gene>
    <name evidence="3" type="ORF">ML536_19690</name>
</gene>
<dbReference type="FunFam" id="2.40.30.10:FF:000055">
    <property type="entry name" value="Siderophore-interacting family protein"/>
    <property type="match status" value="1"/>
</dbReference>
<protein>
    <submittedName>
        <fullName evidence="3">Siderophore-interacting protein</fullName>
    </submittedName>
</protein>
<dbReference type="Gene3D" id="3.40.50.80">
    <property type="entry name" value="Nucleotide-binding domain of ferredoxin-NADP reductase (FNR) module"/>
    <property type="match status" value="1"/>
</dbReference>
<sequence length="280" mass="30633">MSLAPENRLRHNLTMDIKNLLPSRVRHDIRVRKLTVAAITDITPLMRRITLAGDQLEGFTSPGFDDHIKMFFPPEGEPFPETRLGPDGLVFEGPRPPMRDYTPRRYDAENRTLDIDFVLHGDGPAASWAARVKVGDPALIAGPRGSMIVPDGFDWYLLAGDETALPAIGRRLEELRPGAKALVVIEVASPAEEQTLITAADAQIQWVHRNGAPAGTTGILAEALARLTLPEGRGFAYVAGEARLGREAKKLLLEERGLPPELVKIAGYWALGEADAHLPH</sequence>
<proteinExistence type="inferred from homology"/>